<gene>
    <name evidence="2" type="ordered locus">Mnod_6642</name>
</gene>
<dbReference type="EMBL" id="CP001349">
    <property type="protein sequence ID" value="ACL61408.1"/>
    <property type="molecule type" value="Genomic_DNA"/>
</dbReference>
<evidence type="ECO:0000313" key="2">
    <source>
        <dbReference type="EMBL" id="ACL61408.1"/>
    </source>
</evidence>
<reference evidence="2 3" key="1">
    <citation type="submission" date="2009-01" db="EMBL/GenBank/DDBJ databases">
        <title>Complete sequence of chromosome of Methylobacterium nodulans ORS 2060.</title>
        <authorList>
            <consortium name="US DOE Joint Genome Institute"/>
            <person name="Lucas S."/>
            <person name="Copeland A."/>
            <person name="Lapidus A."/>
            <person name="Glavina del Rio T."/>
            <person name="Dalin E."/>
            <person name="Tice H."/>
            <person name="Bruce D."/>
            <person name="Goodwin L."/>
            <person name="Pitluck S."/>
            <person name="Sims D."/>
            <person name="Brettin T."/>
            <person name="Detter J.C."/>
            <person name="Han C."/>
            <person name="Larimer F."/>
            <person name="Land M."/>
            <person name="Hauser L."/>
            <person name="Kyrpides N."/>
            <person name="Ivanova N."/>
            <person name="Marx C.J."/>
            <person name="Richardson P."/>
        </authorList>
    </citation>
    <scope>NUCLEOTIDE SEQUENCE [LARGE SCALE GENOMIC DNA]</scope>
    <source>
        <strain evidence="3">LMG 21967 / CNCM I-2342 / ORS 2060</strain>
    </source>
</reference>
<proteinExistence type="predicted"/>
<organism evidence="2 3">
    <name type="scientific">Methylobacterium nodulans (strain LMG 21967 / CNCM I-2342 / ORS 2060)</name>
    <dbReference type="NCBI Taxonomy" id="460265"/>
    <lineage>
        <taxon>Bacteria</taxon>
        <taxon>Pseudomonadati</taxon>
        <taxon>Pseudomonadota</taxon>
        <taxon>Alphaproteobacteria</taxon>
        <taxon>Hyphomicrobiales</taxon>
        <taxon>Methylobacteriaceae</taxon>
        <taxon>Methylobacterium</taxon>
    </lineage>
</organism>
<dbReference type="Proteomes" id="UP000008207">
    <property type="component" value="Chromosome"/>
</dbReference>
<dbReference type="AlphaFoldDB" id="B8IER5"/>
<evidence type="ECO:0000313" key="3">
    <source>
        <dbReference type="Proteomes" id="UP000008207"/>
    </source>
</evidence>
<dbReference type="HOGENOM" id="CLU_2826197_0_0_5"/>
<accession>B8IER5</accession>
<protein>
    <submittedName>
        <fullName evidence="2">Uncharacterized protein</fullName>
    </submittedName>
</protein>
<evidence type="ECO:0000256" key="1">
    <source>
        <dbReference type="SAM" id="MobiDB-lite"/>
    </source>
</evidence>
<feature type="region of interest" description="Disordered" evidence="1">
    <location>
        <begin position="1"/>
        <end position="28"/>
    </location>
</feature>
<name>B8IER5_METNO</name>
<sequence length="66" mass="7103">MTTPHSTAQVEPGRGTLTNTGRKNPKNTARRVIEKAVSLMAITAPDGTVNMINLIHYDAYTAIPPV</sequence>
<keyword evidence="3" id="KW-1185">Reference proteome</keyword>
<dbReference type="KEGG" id="mno:Mnod_6642"/>